<dbReference type="OrthoDB" id="1928087at2759"/>
<dbReference type="CDD" id="cd09917">
    <property type="entry name" value="F-box_SF"/>
    <property type="match status" value="1"/>
</dbReference>
<proteinExistence type="predicted"/>
<comment type="caution">
    <text evidence="2">The sequence shown here is derived from an EMBL/GenBank/DDBJ whole genome shotgun (WGS) entry which is preliminary data.</text>
</comment>
<organism evidence="2 3">
    <name type="scientific">Aspergillus sclerotioniger CBS 115572</name>
    <dbReference type="NCBI Taxonomy" id="1450535"/>
    <lineage>
        <taxon>Eukaryota</taxon>
        <taxon>Fungi</taxon>
        <taxon>Dikarya</taxon>
        <taxon>Ascomycota</taxon>
        <taxon>Pezizomycotina</taxon>
        <taxon>Eurotiomycetes</taxon>
        <taxon>Eurotiomycetidae</taxon>
        <taxon>Eurotiales</taxon>
        <taxon>Aspergillaceae</taxon>
        <taxon>Aspergillus</taxon>
        <taxon>Aspergillus subgen. Circumdati</taxon>
    </lineage>
</organism>
<dbReference type="GeneID" id="37118294"/>
<evidence type="ECO:0000313" key="3">
    <source>
        <dbReference type="Proteomes" id="UP000246702"/>
    </source>
</evidence>
<dbReference type="AlphaFoldDB" id="A0A317XDH6"/>
<keyword evidence="3" id="KW-1185">Reference proteome</keyword>
<dbReference type="EMBL" id="MSFK01000001">
    <property type="protein sequence ID" value="PWY96676.1"/>
    <property type="molecule type" value="Genomic_DNA"/>
</dbReference>
<dbReference type="InterPro" id="IPR011011">
    <property type="entry name" value="Znf_FYVE_PHD"/>
</dbReference>
<accession>A0A317XDH6</accession>
<gene>
    <name evidence="2" type="ORF">BO94DRAFT_592595</name>
</gene>
<dbReference type="CDD" id="cd15489">
    <property type="entry name" value="PHD_SF"/>
    <property type="match status" value="1"/>
</dbReference>
<dbReference type="Gene3D" id="3.30.40.10">
    <property type="entry name" value="Zinc/RING finger domain, C3HC4 (zinc finger)"/>
    <property type="match status" value="1"/>
</dbReference>
<dbReference type="Proteomes" id="UP000246702">
    <property type="component" value="Unassembled WGS sequence"/>
</dbReference>
<dbReference type="PROSITE" id="PS50181">
    <property type="entry name" value="FBOX"/>
    <property type="match status" value="1"/>
</dbReference>
<feature type="non-terminal residue" evidence="2">
    <location>
        <position position="1"/>
    </location>
</feature>
<evidence type="ECO:0000259" key="1">
    <source>
        <dbReference type="PROSITE" id="PS50181"/>
    </source>
</evidence>
<protein>
    <recommendedName>
        <fullName evidence="1">F-box domain-containing protein</fullName>
    </recommendedName>
</protein>
<name>A0A317XDH6_9EURO</name>
<feature type="domain" description="F-box" evidence="1">
    <location>
        <begin position="307"/>
        <end position="336"/>
    </location>
</feature>
<reference evidence="2 3" key="1">
    <citation type="submission" date="2016-12" db="EMBL/GenBank/DDBJ databases">
        <title>The genomes of Aspergillus section Nigri reveals drivers in fungal speciation.</title>
        <authorList>
            <consortium name="DOE Joint Genome Institute"/>
            <person name="Vesth T.C."/>
            <person name="Nybo J."/>
            <person name="Theobald S."/>
            <person name="Brandl J."/>
            <person name="Frisvad J.C."/>
            <person name="Nielsen K.F."/>
            <person name="Lyhne E.K."/>
            <person name="Kogle M.E."/>
            <person name="Kuo A."/>
            <person name="Riley R."/>
            <person name="Clum A."/>
            <person name="Nolan M."/>
            <person name="Lipzen A."/>
            <person name="Salamov A."/>
            <person name="Henrissat B."/>
            <person name="Wiebenga A."/>
            <person name="De Vries R.P."/>
            <person name="Grigoriev I.V."/>
            <person name="Mortensen U.H."/>
            <person name="Andersen M.R."/>
            <person name="Baker S.E."/>
        </authorList>
    </citation>
    <scope>NUCLEOTIDE SEQUENCE [LARGE SCALE GENOMIC DNA]</scope>
    <source>
        <strain evidence="2 3">CBS 115572</strain>
    </source>
</reference>
<dbReference type="InterPro" id="IPR013083">
    <property type="entry name" value="Znf_RING/FYVE/PHD"/>
</dbReference>
<dbReference type="RefSeq" id="XP_025473437.1">
    <property type="nucleotide sequence ID" value="XM_025616151.1"/>
</dbReference>
<dbReference type="InterPro" id="IPR001810">
    <property type="entry name" value="F-box_dom"/>
</dbReference>
<dbReference type="SUPFAM" id="SSF57903">
    <property type="entry name" value="FYVE/PHD zinc finger"/>
    <property type="match status" value="1"/>
</dbReference>
<evidence type="ECO:0000313" key="2">
    <source>
        <dbReference type="EMBL" id="PWY96676.1"/>
    </source>
</evidence>
<sequence length="482" mass="54712">GKWYRSYQNTLAQPGRPEVKENIRELICLTIYDGWECVPYPSPLDINLGSAYLVDKDLGLFTVDRWAVDVDEGGDSTLFRRTTLTNLPTGDTFTPELALESFHGVFFPQNFDDDNGTQTLIYEHLTINMRKPTSLNELQLLFMNDFIAKWGQNWNEAPRKKRVTPLYRSLSIVVLRIAAWDVEVQVPNYNLKGKEVTIVHHPTWPAPSSDVFWFHGFLIVLHEDINAIGVAIKKAQWYLPRNPHRSHVTHMILMVYYDIRLIEISSGPVKLTPVIPLIRNCAPDYPKPGSRVLTSILSSAAWKPLPKSRLPHLPNEILDMILEHLSQRDIVSAAQAFSYLTESYYSPGRHSSNLRVRDFDRSIPCCGIWDQPDTEGFFCSTCYKWYHRTCLGLSLQASSTKYVCYTCEHPKPGGIPMTGMVSIAYGFSRPSCNITINGVNRSLQLFTSGRDVEDTSQVGGPIWQIRYTLSFGDAFSGLAYGF</sequence>